<evidence type="ECO:0000256" key="1">
    <source>
        <dbReference type="HAMAP-Rule" id="MF_00095"/>
    </source>
</evidence>
<dbReference type="NCBIfam" id="TIGR00230">
    <property type="entry name" value="sfsA"/>
    <property type="match status" value="1"/>
</dbReference>
<sequence>MRIYKINGTEPAIFLKRVNKFVGVVHLQKEEYVHIHDPGRLKELLYEKNKVLIKREDKKGRKTKYDLIAAWSGKEFVLLNSKYHRYIAEKILRKKYKIVKPEVKVGNSRIDFFVDGNKFIEVKGCTLSKDGVAMFPDAPTKRGIRHIEELIMLKKMGYCAEIYFLVFSDAKYFSPNYKVDPVFSKRLKEAHRAGVEIVPLLFSFKDGWVIFKKEIPLKFD</sequence>
<dbReference type="CDD" id="cd22357">
    <property type="entry name" value="SfsA-like"/>
    <property type="match status" value="1"/>
</dbReference>
<dbReference type="InterPro" id="IPR005224">
    <property type="entry name" value="SfsA"/>
</dbReference>
<dbReference type="Pfam" id="PF17746">
    <property type="entry name" value="SfsA_N"/>
    <property type="match status" value="1"/>
</dbReference>
<proteinExistence type="inferred from homology"/>
<dbReference type="Pfam" id="PF03749">
    <property type="entry name" value="SfsA"/>
    <property type="match status" value="1"/>
</dbReference>
<evidence type="ECO:0000313" key="4">
    <source>
        <dbReference type="EMBL" id="ONN27022.1"/>
    </source>
</evidence>
<protein>
    <recommendedName>
        <fullName evidence="1">Sugar fermentation stimulation protein homolog</fullName>
    </recommendedName>
</protein>
<name>A0ABX3IIL4_9BACT</name>
<dbReference type="Gene3D" id="3.40.1350.60">
    <property type="match status" value="1"/>
</dbReference>
<keyword evidence="5" id="KW-1185">Reference proteome</keyword>
<comment type="caution">
    <text evidence="4">The sequence shown here is derived from an EMBL/GenBank/DDBJ whole genome shotgun (WGS) entry which is preliminary data.</text>
</comment>
<organism evidence="4 5">
    <name type="scientific">Thermosipho affectus</name>
    <dbReference type="NCBI Taxonomy" id="660294"/>
    <lineage>
        <taxon>Bacteria</taxon>
        <taxon>Thermotogati</taxon>
        <taxon>Thermotogota</taxon>
        <taxon>Thermotogae</taxon>
        <taxon>Thermotogales</taxon>
        <taxon>Fervidobacteriaceae</taxon>
        <taxon>Thermosipho</taxon>
    </lineage>
</organism>
<dbReference type="Gene3D" id="2.40.50.580">
    <property type="match status" value="1"/>
</dbReference>
<dbReference type="InterPro" id="IPR040452">
    <property type="entry name" value="SfsA_C"/>
</dbReference>
<evidence type="ECO:0000259" key="2">
    <source>
        <dbReference type="Pfam" id="PF03749"/>
    </source>
</evidence>
<dbReference type="EMBL" id="LBFC01000018">
    <property type="protein sequence ID" value="ONN27022.1"/>
    <property type="molecule type" value="Genomic_DNA"/>
</dbReference>
<accession>A0ABX3IIL4</accession>
<feature type="domain" description="SfsA N-terminal OB" evidence="3">
    <location>
        <begin position="15"/>
        <end position="78"/>
    </location>
</feature>
<dbReference type="HAMAP" id="MF_00095">
    <property type="entry name" value="SfsA"/>
    <property type="match status" value="1"/>
</dbReference>
<gene>
    <name evidence="1" type="primary">sfsA</name>
    <name evidence="4" type="ORF">XJ44_04310</name>
</gene>
<comment type="similarity">
    <text evidence="1">Belongs to the SfsA family.</text>
</comment>
<dbReference type="RefSeq" id="WP_077198192.1">
    <property type="nucleotide sequence ID" value="NZ_LBFC01000018.1"/>
</dbReference>
<dbReference type="PANTHER" id="PTHR30545">
    <property type="entry name" value="SUGAR FERMENTATION STIMULATION PROTEIN A"/>
    <property type="match status" value="1"/>
</dbReference>
<feature type="domain" description="Sugar fermentation stimulation protein C-terminal" evidence="2">
    <location>
        <begin position="85"/>
        <end position="204"/>
    </location>
</feature>
<evidence type="ECO:0000259" key="3">
    <source>
        <dbReference type="Pfam" id="PF17746"/>
    </source>
</evidence>
<dbReference type="PANTHER" id="PTHR30545:SF2">
    <property type="entry name" value="SUGAR FERMENTATION STIMULATION PROTEIN A"/>
    <property type="match status" value="1"/>
</dbReference>
<dbReference type="InterPro" id="IPR041465">
    <property type="entry name" value="SfsA_N"/>
</dbReference>
<dbReference type="Proteomes" id="UP000242616">
    <property type="component" value="Unassembled WGS sequence"/>
</dbReference>
<reference evidence="4 5" key="1">
    <citation type="submission" date="2015-06" db="EMBL/GenBank/DDBJ databases">
        <title>Genome sequencing of Thermotogales isolates from hydrothermal vents.</title>
        <authorList>
            <person name="Haverkamp T.H."/>
            <person name="Kublanov I.V."/>
            <person name="Nesbo C.L."/>
        </authorList>
    </citation>
    <scope>NUCLEOTIDE SEQUENCE [LARGE SCALE GENOMIC DNA]</scope>
    <source>
        <strain evidence="5">ik275mar</strain>
    </source>
</reference>
<evidence type="ECO:0000313" key="5">
    <source>
        <dbReference type="Proteomes" id="UP000242616"/>
    </source>
</evidence>